<dbReference type="AlphaFoldDB" id="A0A504YME1"/>
<dbReference type="GO" id="GO:0000815">
    <property type="term" value="C:ESCRT III complex"/>
    <property type="evidence" value="ECO:0007669"/>
    <property type="project" value="TreeGrafter"/>
</dbReference>
<dbReference type="OrthoDB" id="5592979at2759"/>
<keyword evidence="5" id="KW-1185">Reference proteome</keyword>
<sequence length="263" mass="29487">MDDIMEQRDIAQEISAAISNPSAFGLDVDEDELLAELQGTVRAWRYVFRSFRPAMSSLKKFFGTKKSSTDSTKDAVRKLEDTRDLLMKKSDFLEKKIAECITLAKKYGLKNKRAALKVLAQKKEYEKQLTRMDNTLSIIENQLQTIDNAGMNLEVFKVLKATAGSLKDTHKNMKIDDVQNTMDDIMEQRDIAQEISDAISNPSAFGLDVDEDELLAELQGLQVSSPSNPFVSKACPDRSISDDCVGWSLPLSIRMFIISGVFV</sequence>
<evidence type="ECO:0000313" key="5">
    <source>
        <dbReference type="Proteomes" id="UP000316759"/>
    </source>
</evidence>
<dbReference type="EMBL" id="SUNJ01006757">
    <property type="protein sequence ID" value="TPP62513.1"/>
    <property type="molecule type" value="Genomic_DNA"/>
</dbReference>
<evidence type="ECO:0000256" key="1">
    <source>
        <dbReference type="ARBA" id="ARBA00004177"/>
    </source>
</evidence>
<dbReference type="Pfam" id="PF03357">
    <property type="entry name" value="Snf7"/>
    <property type="match status" value="1"/>
</dbReference>
<name>A0A504YME1_FASGI</name>
<dbReference type="Gene3D" id="1.10.287.1060">
    <property type="entry name" value="ESAT-6-like"/>
    <property type="match status" value="1"/>
</dbReference>
<comment type="subcellular location">
    <subcellularLocation>
        <location evidence="1">Endosome</location>
    </subcellularLocation>
</comment>
<dbReference type="InterPro" id="IPR005024">
    <property type="entry name" value="Snf7_fam"/>
</dbReference>
<reference evidence="4 5" key="1">
    <citation type="submission" date="2019-04" db="EMBL/GenBank/DDBJ databases">
        <title>Annotation for the trematode Fasciola gigantica.</title>
        <authorList>
            <person name="Choi Y.-J."/>
        </authorList>
    </citation>
    <scope>NUCLEOTIDE SEQUENCE [LARGE SCALE GENOMIC DNA]</scope>
    <source>
        <strain evidence="4">Uganda_cow_1</strain>
    </source>
</reference>
<dbReference type="GO" id="GO:0009898">
    <property type="term" value="C:cytoplasmic side of plasma membrane"/>
    <property type="evidence" value="ECO:0007669"/>
    <property type="project" value="TreeGrafter"/>
</dbReference>
<evidence type="ECO:0000256" key="2">
    <source>
        <dbReference type="ARBA" id="ARBA00006190"/>
    </source>
</evidence>
<evidence type="ECO:0000256" key="3">
    <source>
        <dbReference type="ARBA" id="ARBA00022753"/>
    </source>
</evidence>
<dbReference type="GO" id="GO:0032511">
    <property type="term" value="P:late endosome to vacuole transport via multivesicular body sorting pathway"/>
    <property type="evidence" value="ECO:0007669"/>
    <property type="project" value="TreeGrafter"/>
</dbReference>
<dbReference type="Proteomes" id="UP000316759">
    <property type="component" value="Unassembled WGS sequence"/>
</dbReference>
<comment type="similarity">
    <text evidence="2">Belongs to the SNF7 family.</text>
</comment>
<proteinExistence type="inferred from homology"/>
<dbReference type="STRING" id="46835.A0A504YME1"/>
<dbReference type="PANTHER" id="PTHR22761:SF10">
    <property type="entry name" value="GH13992P"/>
    <property type="match status" value="1"/>
</dbReference>
<dbReference type="Gene3D" id="6.10.250.1710">
    <property type="match status" value="1"/>
</dbReference>
<gene>
    <name evidence="4" type="ORF">FGIG_07778</name>
</gene>
<organism evidence="4 5">
    <name type="scientific">Fasciola gigantica</name>
    <name type="common">Giant liver fluke</name>
    <dbReference type="NCBI Taxonomy" id="46835"/>
    <lineage>
        <taxon>Eukaryota</taxon>
        <taxon>Metazoa</taxon>
        <taxon>Spiralia</taxon>
        <taxon>Lophotrochozoa</taxon>
        <taxon>Platyhelminthes</taxon>
        <taxon>Trematoda</taxon>
        <taxon>Digenea</taxon>
        <taxon>Plagiorchiida</taxon>
        <taxon>Echinostomata</taxon>
        <taxon>Echinostomatoidea</taxon>
        <taxon>Fasciolidae</taxon>
        <taxon>Fasciola</taxon>
    </lineage>
</organism>
<accession>A0A504YME1</accession>
<protein>
    <submittedName>
        <fullName evidence="4">Protein involved in glucose derepression and pre-vacuolar endosome protein sorting</fullName>
    </submittedName>
</protein>
<comment type="caution">
    <text evidence="4">The sequence shown here is derived from an EMBL/GenBank/DDBJ whole genome shotgun (WGS) entry which is preliminary data.</text>
</comment>
<evidence type="ECO:0000313" key="4">
    <source>
        <dbReference type="EMBL" id="TPP62513.1"/>
    </source>
</evidence>
<keyword evidence="3" id="KW-0967">Endosome</keyword>
<dbReference type="GO" id="GO:0005771">
    <property type="term" value="C:multivesicular body"/>
    <property type="evidence" value="ECO:0007669"/>
    <property type="project" value="TreeGrafter"/>
</dbReference>
<dbReference type="GO" id="GO:0006900">
    <property type="term" value="P:vesicle budding from membrane"/>
    <property type="evidence" value="ECO:0007669"/>
    <property type="project" value="TreeGrafter"/>
</dbReference>
<dbReference type="PANTHER" id="PTHR22761">
    <property type="entry name" value="CHARGED MULTIVESICULAR BODY PROTEIN"/>
    <property type="match status" value="1"/>
</dbReference>